<dbReference type="PANTHER" id="PTHR30572">
    <property type="entry name" value="MEMBRANE COMPONENT OF TRANSPORTER-RELATED"/>
    <property type="match status" value="1"/>
</dbReference>
<evidence type="ECO:0000256" key="4">
    <source>
        <dbReference type="ARBA" id="ARBA00022989"/>
    </source>
</evidence>
<feature type="domain" description="ABC3 transporter permease C-terminal" evidence="7">
    <location>
        <begin position="382"/>
        <end position="500"/>
    </location>
</feature>
<dbReference type="PANTHER" id="PTHR30572:SF4">
    <property type="entry name" value="ABC TRANSPORTER PERMEASE YTRF"/>
    <property type="match status" value="1"/>
</dbReference>
<dbReference type="Pfam" id="PF02687">
    <property type="entry name" value="FtsX"/>
    <property type="match status" value="2"/>
</dbReference>
<evidence type="ECO:0000256" key="6">
    <source>
        <dbReference type="ARBA" id="ARBA00038076"/>
    </source>
</evidence>
<dbReference type="AlphaFoldDB" id="A0A6S6RC02"/>
<feature type="domain" description="ABC3 transporter permease C-terminal" evidence="7">
    <location>
        <begin position="917"/>
        <end position="1046"/>
    </location>
</feature>
<comment type="similarity">
    <text evidence="6">Belongs to the ABC-4 integral membrane protein family.</text>
</comment>
<evidence type="ECO:0000256" key="3">
    <source>
        <dbReference type="ARBA" id="ARBA00022692"/>
    </source>
</evidence>
<evidence type="ECO:0000256" key="1">
    <source>
        <dbReference type="ARBA" id="ARBA00004651"/>
    </source>
</evidence>
<keyword evidence="4" id="KW-1133">Transmembrane helix</keyword>
<evidence type="ECO:0000313" key="9">
    <source>
        <dbReference type="Proteomes" id="UP000515561"/>
    </source>
</evidence>
<proteinExistence type="inferred from homology"/>
<name>A0A6S6RC02_9FIRM</name>
<dbReference type="EMBL" id="AP023367">
    <property type="protein sequence ID" value="BCJ96752.1"/>
    <property type="molecule type" value="Genomic_DNA"/>
</dbReference>
<keyword evidence="2" id="KW-1003">Cell membrane</keyword>
<protein>
    <recommendedName>
        <fullName evidence="7">ABC3 transporter permease C-terminal domain-containing protein</fullName>
    </recommendedName>
</protein>
<comment type="subcellular location">
    <subcellularLocation>
        <location evidence="1">Cell membrane</location>
        <topology evidence="1">Multi-pass membrane protein</topology>
    </subcellularLocation>
</comment>
<organism evidence="8 9">
    <name type="scientific">Anaerocolumna cellulosilytica</name>
    <dbReference type="NCBI Taxonomy" id="433286"/>
    <lineage>
        <taxon>Bacteria</taxon>
        <taxon>Bacillati</taxon>
        <taxon>Bacillota</taxon>
        <taxon>Clostridia</taxon>
        <taxon>Lachnospirales</taxon>
        <taxon>Lachnospiraceae</taxon>
        <taxon>Anaerocolumna</taxon>
    </lineage>
</organism>
<evidence type="ECO:0000256" key="2">
    <source>
        <dbReference type="ARBA" id="ARBA00022475"/>
    </source>
</evidence>
<keyword evidence="5" id="KW-0472">Membrane</keyword>
<sequence length="1055" mass="119120">MNLREIARSGMKGRKKDTLLLKVVITLTFAFVTAAILFQGSTDKTKSEQRKTLYGAWHAAYLGGTEEILEKLSQEPEVDTVSSSIILGTSDKVGVLGTYDEKLQDMGRFTLYKGHFPENENEIAVELNQLSHSGLELEVGQKISVSIVNVTVDEDLTEQMVALSQEYAEQGRASSGNRYHDTPSIKVGDIMVVVSNDYYYYYPMGEVSDPETIRTKGMLQYQEVILQKEFTISGILNTYTDKWDLGEQPAPNAFVSKEAGEQLLKAFYNNGIAKLSEFKMPYNIFLQSESLEGTIYEKLVAAYPDMPKKEVNITKNAASIFLTYGNKLSMDEINQLLAFYESQEEETAGVTEGEKPATSNYRRNTFSFPPNSGSTEYALTLTILGIIFVTTICAVFQIFLTQVKRRIRKIVLLKSIGATKQQILIMILFEGLYLLRAGILFGVTAGFIITGTAITAMNRFGGNAIHFYINYPLLLFGMAAGTAALFIGMMIPTIAAVKVPLVGTMSKPPKHKKIKHKGKGSPKVHYQSFRYISFQYFRMNMGKNMLSFGVATFIISIMLISVFLASYSFSTYNTTVESVNRPSYTMEAIYGESQKYIKEINEELKEIDGVVNTDVFKYGRKLYVWHEGMKENELLNIFKNVLPNSLQGEYFSSADPELKEEEEYISNAIYSEYYAVNNDSELYKHIINSVQEGEVNQESFEKGDEVIVLMPLIKKDSTIQKRKLSYSEITTAVTLEQRMQLVLEKGAGLRTSFDKRYKDTYQFQDTLKPGDILYLSADEEKVVGETIVVSQTSKKVTVGGILYYFMEEGIWPFSGNVNSYTVIGSVTGMETLYAKSRLGLFRLSIEQMKEMVAALYPNSYGRTLWKIETGKVENPEVLDATLLSYANNRGFTLYNYRESNEQLWKEAFNNALVIALLGFTSAAIGFIVLYNTLVSKIEQEKNRIGILQSMGITRSQFVKQYLTEGFLQGIIAIIVSNLLLFLILFIMTIWKVDLSSMDFKGLLYTIKAESLWKYPWLLHGVICLLYLIITVFIQFVPAGRITKLYPVENIRSLGR</sequence>
<dbReference type="Proteomes" id="UP000515561">
    <property type="component" value="Chromosome"/>
</dbReference>
<evidence type="ECO:0000256" key="5">
    <source>
        <dbReference type="ARBA" id="ARBA00023136"/>
    </source>
</evidence>
<dbReference type="InterPro" id="IPR003838">
    <property type="entry name" value="ABC3_permease_C"/>
</dbReference>
<dbReference type="GO" id="GO:0005886">
    <property type="term" value="C:plasma membrane"/>
    <property type="evidence" value="ECO:0007669"/>
    <property type="project" value="UniProtKB-SubCell"/>
</dbReference>
<dbReference type="RefSeq" id="WP_184092149.1">
    <property type="nucleotide sequence ID" value="NZ_AP023367.1"/>
</dbReference>
<accession>A0A6S6RC02</accession>
<dbReference type="GO" id="GO:0022857">
    <property type="term" value="F:transmembrane transporter activity"/>
    <property type="evidence" value="ECO:0007669"/>
    <property type="project" value="TreeGrafter"/>
</dbReference>
<dbReference type="InterPro" id="IPR050250">
    <property type="entry name" value="Macrolide_Exporter_MacB"/>
</dbReference>
<evidence type="ECO:0000259" key="7">
    <source>
        <dbReference type="Pfam" id="PF02687"/>
    </source>
</evidence>
<dbReference type="KEGG" id="acel:acsn021_43210"/>
<keyword evidence="3" id="KW-0812">Transmembrane</keyword>
<evidence type="ECO:0000313" key="8">
    <source>
        <dbReference type="EMBL" id="BCJ96752.1"/>
    </source>
</evidence>
<keyword evidence="9" id="KW-1185">Reference proteome</keyword>
<reference evidence="8 9" key="1">
    <citation type="journal article" date="2016" name="Int. J. Syst. Evol. Microbiol.">
        <title>Descriptions of Anaerotaenia torta gen. nov., sp. nov. and Anaerocolumna cellulosilytica gen. nov., sp. nov. isolated from a methanogenic reactor of cattle waste.</title>
        <authorList>
            <person name="Uek A."/>
            <person name="Ohtaki Y."/>
            <person name="Kaku N."/>
            <person name="Ueki K."/>
        </authorList>
    </citation>
    <scope>NUCLEOTIDE SEQUENCE [LARGE SCALE GENOMIC DNA]</scope>
    <source>
        <strain evidence="8 9">SN021</strain>
    </source>
</reference>
<gene>
    <name evidence="8" type="ORF">acsn021_43210</name>
</gene>